<evidence type="ECO:0000256" key="1">
    <source>
        <dbReference type="ARBA" id="ARBA00004370"/>
    </source>
</evidence>
<dbReference type="InterPro" id="IPR027417">
    <property type="entry name" value="P-loop_NTPase"/>
</dbReference>
<evidence type="ECO:0000256" key="4">
    <source>
        <dbReference type="ARBA" id="ARBA00023134"/>
    </source>
</evidence>
<dbReference type="PROSITE" id="PS51272">
    <property type="entry name" value="SLH"/>
    <property type="match status" value="1"/>
</dbReference>
<keyword evidence="2" id="KW-0547">Nucleotide-binding</keyword>
<dbReference type="CDD" id="cd09912">
    <property type="entry name" value="DLP_2"/>
    <property type="match status" value="1"/>
</dbReference>
<sequence length="1049" mass="115899">MNQLREKLFAAAQKLRRTSEEIVAVPGMQAQAQAMLDRADRLEANRFTVALFGAFSAGKSSFANALMGDMVLPVSPNPTTAAINKIMPPTDEYPHGTVRVVLKSRDAIEQDVLRSLAVFGLHASGLETALAELGKIDVAQIPPTAKPHYTFLKAVTKGLPEMGAHLDGELLVDMQAFKGFVAKEEKACFAEYIELFYSCPLTDQGIVLVDTPGADSINARHTGVAFEYMKNADAVLFVTYYNHAFSQADREFLLQMGRVKDTFEMDKMFFIVNAADLAASEEELQGVITHVEKNLLTCGIRLPRIYPVSSQTALLARMHEKGKLAASAEKVYRQRTQTAEGAELMPAEEAFKLSGMANFEAEFLRFTIEELTQIAVNAAIGEIRRAHHTLTEFMRMAQSGESERLARKEAAQTAQASALTAVESLATNSFERDLAKEREELLYYVKQRLFFRFNELFNFAFNSSVLKDDGRNMKQALQGSLTDLLRSISYDLAQELRATTLRLEKFLNKQGVMLAQQWQNDVQAFANGLTLAPYQPRQVETLQFAEELPVAVSAFQPALALFKNTKDFFEQDGKLKVRDELEKRMQEPVASYVAAGNEQLADQFAALFTELVGVERARVIEQVNAYFTGTEEELPMKKWKHKILPAILAGTLSVSFAAAANAQGNGNGNGNGHNKGNGNSQKGNSQKISFPQNNFKPGNSYPTAYRFSDLQKHWAEDMVKNMVERSIIKGYPDHTFRPNKPVTQLEALTMVINLLTQNKELLTDGDSYKGYDVPDWAQTTVKLALINDIVDSKDFQPNKPATRLFVIKLLITTIYAYTTSDDEDDVDFKVEKVSDGNDGDDFEEAVKTGSRVSDSTPDLTGETLSIALNGDRAKSIDLDDIDGTQDDGDEVAEALEEAIGDALGDDDRVKVSFENNHFVFETDNSPTDEVPSIKFSGSALNELGLNSTEAKGSLGDSDEETWKITVKSDATTDQTYVIAIEDDNIDEKVEIDVDDNDSAEEIADKIADALQDNDEIDSAYSIDVDGDVVTLTSKTDGEDLDTEIAISKK</sequence>
<comment type="subcellular location">
    <subcellularLocation>
        <location evidence="1">Membrane</location>
    </subcellularLocation>
</comment>
<dbReference type="InterPro" id="IPR027094">
    <property type="entry name" value="Mitofusin_fam"/>
</dbReference>
<dbReference type="GO" id="GO:0005525">
    <property type="term" value="F:GTP binding"/>
    <property type="evidence" value="ECO:0007669"/>
    <property type="project" value="UniProtKB-KW"/>
</dbReference>
<protein>
    <submittedName>
        <fullName evidence="8">Predicted protein</fullName>
    </submittedName>
</protein>
<dbReference type="Gene3D" id="3.40.50.300">
    <property type="entry name" value="P-loop containing nucleotide triphosphate hydrolases"/>
    <property type="match status" value="1"/>
</dbReference>
<dbReference type="PANTHER" id="PTHR10465">
    <property type="entry name" value="TRANSMEMBRANE GTPASE FZO1"/>
    <property type="match status" value="1"/>
</dbReference>
<keyword evidence="4" id="KW-0342">GTP-binding</keyword>
<dbReference type="GO" id="GO:0016020">
    <property type="term" value="C:membrane"/>
    <property type="evidence" value="ECO:0007669"/>
    <property type="project" value="UniProtKB-SubCell"/>
</dbReference>
<dbReference type="HOGENOM" id="CLU_291245_0_0_1"/>
<accession>A9U6L9</accession>
<keyword evidence="3" id="KW-0378">Hydrolase</keyword>
<evidence type="ECO:0000256" key="5">
    <source>
        <dbReference type="ARBA" id="ARBA00023136"/>
    </source>
</evidence>
<reference evidence="8" key="1">
    <citation type="journal article" date="2008" name="Science">
        <title>The Physcomitrella genome reveals evolutionary insights into the conquest of land by plants.</title>
        <authorList>
            <person name="Rensing S."/>
            <person name="Lang D."/>
            <person name="Zimmer A."/>
            <person name="Terry A."/>
            <person name="Salamov A."/>
            <person name="Shapiro H."/>
            <person name="Nishiyama T."/>
            <person name="Perroud P.-F."/>
            <person name="Lindquist E."/>
            <person name="Kamisugi Y."/>
            <person name="Tanahashi T."/>
            <person name="Sakakibara K."/>
            <person name="Fujita T."/>
            <person name="Oishi K."/>
            <person name="Shin-I T."/>
            <person name="Kuroki Y."/>
            <person name="Toyoda A."/>
            <person name="Suzuki Y."/>
            <person name="Hashimoto A."/>
            <person name="Yamaguchi K."/>
            <person name="Sugano A."/>
            <person name="Kohara Y."/>
            <person name="Fujiyama A."/>
            <person name="Anterola A."/>
            <person name="Aoki S."/>
            <person name="Ashton N."/>
            <person name="Barbazuk W.B."/>
            <person name="Barker E."/>
            <person name="Bennetzen J."/>
            <person name="Bezanilla M."/>
            <person name="Blankenship R."/>
            <person name="Cho S.H."/>
            <person name="Dutcher S."/>
            <person name="Estelle M."/>
            <person name="Fawcett J.A."/>
            <person name="Gundlach H."/>
            <person name="Hanada K."/>
            <person name="Heyl A."/>
            <person name="Hicks K.A."/>
            <person name="Hugh J."/>
            <person name="Lohr M."/>
            <person name="Mayer K."/>
            <person name="Melkozernov A."/>
            <person name="Murata T."/>
            <person name="Nelson D."/>
            <person name="Pils B."/>
            <person name="Prigge M."/>
            <person name="Reiss B."/>
            <person name="Renner T."/>
            <person name="Rombauts S."/>
            <person name="Rushton P."/>
            <person name="Sanderfoot A."/>
            <person name="Schween G."/>
            <person name="Shiu S.-H."/>
            <person name="Stueber K."/>
            <person name="Theodoulou F.L."/>
            <person name="Tu H."/>
            <person name="Van de Peer Y."/>
            <person name="Verrier P.J."/>
            <person name="Waters E."/>
            <person name="Wood A."/>
            <person name="Yang L."/>
            <person name="Cove D."/>
            <person name="Cuming A."/>
            <person name="Hasebe M."/>
            <person name="Lucas S."/>
            <person name="Mishler D.B."/>
            <person name="Reski R."/>
            <person name="Grigoriev I."/>
            <person name="Quatrano R.S."/>
            <person name="Boore J.L."/>
        </authorList>
    </citation>
    <scope>NUCLEOTIDE SEQUENCE [LARGE SCALE GENOMIC DNA]</scope>
</reference>
<dbReference type="EMBL" id="DS546089">
    <property type="protein sequence ID" value="EDQ48684.1"/>
    <property type="molecule type" value="Genomic_DNA"/>
</dbReference>
<gene>
    <name evidence="8" type="ORF">PHYPADRAFT_103334</name>
</gene>
<feature type="compositionally biased region" description="Gly residues" evidence="6">
    <location>
        <begin position="665"/>
        <end position="675"/>
    </location>
</feature>
<keyword evidence="5" id="KW-0472">Membrane</keyword>
<feature type="compositionally biased region" description="Polar residues" evidence="6">
    <location>
        <begin position="688"/>
        <end position="697"/>
    </location>
</feature>
<dbReference type="InterPro" id="IPR045063">
    <property type="entry name" value="Dynamin_N"/>
</dbReference>
<evidence type="ECO:0000256" key="3">
    <source>
        <dbReference type="ARBA" id="ARBA00022801"/>
    </source>
</evidence>
<dbReference type="Pfam" id="PF00350">
    <property type="entry name" value="Dynamin_N"/>
    <property type="match status" value="1"/>
</dbReference>
<evidence type="ECO:0000256" key="6">
    <source>
        <dbReference type="SAM" id="MobiDB-lite"/>
    </source>
</evidence>
<organism>
    <name type="scientific">Physcomitrium patens</name>
    <name type="common">Spreading-leaved earth moss</name>
    <name type="synonym">Physcomitrella patens</name>
    <dbReference type="NCBI Taxonomy" id="3218"/>
    <lineage>
        <taxon>Eukaryota</taxon>
        <taxon>Viridiplantae</taxon>
        <taxon>Streptophyta</taxon>
        <taxon>Embryophyta</taxon>
        <taxon>Bryophyta</taxon>
        <taxon>Bryophytina</taxon>
        <taxon>Bryopsida</taxon>
        <taxon>Funariidae</taxon>
        <taxon>Funariales</taxon>
        <taxon>Funariaceae</taxon>
        <taxon>Physcomitrium</taxon>
    </lineage>
</organism>
<dbReference type="InterPro" id="IPR001119">
    <property type="entry name" value="SLH_dom"/>
</dbReference>
<feature type="domain" description="SLH" evidence="7">
    <location>
        <begin position="702"/>
        <end position="765"/>
    </location>
</feature>
<dbReference type="PANTHER" id="PTHR10465:SF0">
    <property type="entry name" value="SARCALUMENIN"/>
    <property type="match status" value="1"/>
</dbReference>
<dbReference type="AlphaFoldDB" id="A9U6L9"/>
<dbReference type="SUPFAM" id="SSF52540">
    <property type="entry name" value="P-loop containing nucleoside triphosphate hydrolases"/>
    <property type="match status" value="1"/>
</dbReference>
<dbReference type="Pfam" id="PF00395">
    <property type="entry name" value="SLH"/>
    <property type="match status" value="1"/>
</dbReference>
<dbReference type="GO" id="GO:0003924">
    <property type="term" value="F:GTPase activity"/>
    <property type="evidence" value="ECO:0007669"/>
    <property type="project" value="InterPro"/>
</dbReference>
<evidence type="ECO:0000259" key="7">
    <source>
        <dbReference type="PROSITE" id="PS51272"/>
    </source>
</evidence>
<proteinExistence type="predicted"/>
<feature type="region of interest" description="Disordered" evidence="6">
    <location>
        <begin position="665"/>
        <end position="697"/>
    </location>
</feature>
<dbReference type="GO" id="GO:0007005">
    <property type="term" value="P:mitochondrion organization"/>
    <property type="evidence" value="ECO:0007669"/>
    <property type="project" value="UniProtKB-ARBA"/>
</dbReference>
<feature type="compositionally biased region" description="Low complexity" evidence="6">
    <location>
        <begin position="676"/>
        <end position="687"/>
    </location>
</feature>
<evidence type="ECO:0000256" key="2">
    <source>
        <dbReference type="ARBA" id="ARBA00022741"/>
    </source>
</evidence>
<name>A9U6L9_PHYPA</name>
<evidence type="ECO:0000313" key="8">
    <source>
        <dbReference type="EMBL" id="EDQ48684.1"/>
    </source>
</evidence>